<accession>A0A9W6HVY7</accession>
<dbReference type="AlphaFoldDB" id="A0A9W6HVY7"/>
<keyword evidence="2" id="KW-1185">Reference proteome</keyword>
<dbReference type="Pfam" id="PF00805">
    <property type="entry name" value="Pentapeptide"/>
    <property type="match status" value="1"/>
</dbReference>
<dbReference type="EMBL" id="BSET01000002">
    <property type="protein sequence ID" value="GLK03046.1"/>
    <property type="molecule type" value="Genomic_DNA"/>
</dbReference>
<dbReference type="SUPFAM" id="SSF141571">
    <property type="entry name" value="Pentapeptide repeat-like"/>
    <property type="match status" value="1"/>
</dbReference>
<dbReference type="Proteomes" id="UP001142325">
    <property type="component" value="Unassembled WGS sequence"/>
</dbReference>
<proteinExistence type="predicted"/>
<protein>
    <recommendedName>
        <fullName evidence="3">Pentapeptide repeat-containing protein</fullName>
    </recommendedName>
</protein>
<name>A0A9W6HVY7_9MICO</name>
<dbReference type="Gene3D" id="2.160.20.80">
    <property type="entry name" value="E3 ubiquitin-protein ligase SopA"/>
    <property type="match status" value="1"/>
</dbReference>
<dbReference type="PANTHER" id="PTHR14136:SF17">
    <property type="entry name" value="BTB_POZ DOMAIN-CONTAINING PROTEIN KCTD9"/>
    <property type="match status" value="1"/>
</dbReference>
<comment type="caution">
    <text evidence="1">The sequence shown here is derived from an EMBL/GenBank/DDBJ whole genome shotgun (WGS) entry which is preliminary data.</text>
</comment>
<dbReference type="InterPro" id="IPR051082">
    <property type="entry name" value="Pentapeptide-BTB/POZ_domain"/>
</dbReference>
<dbReference type="RefSeq" id="WP_204937852.1">
    <property type="nucleotide sequence ID" value="NZ_BAAAUM010000002.1"/>
</dbReference>
<evidence type="ECO:0000313" key="1">
    <source>
        <dbReference type="EMBL" id="GLK03046.1"/>
    </source>
</evidence>
<dbReference type="InterPro" id="IPR001646">
    <property type="entry name" value="5peptide_repeat"/>
</dbReference>
<reference evidence="1" key="2">
    <citation type="submission" date="2023-01" db="EMBL/GenBank/DDBJ databases">
        <authorList>
            <person name="Sun Q."/>
            <person name="Evtushenko L."/>
        </authorList>
    </citation>
    <scope>NUCLEOTIDE SEQUENCE</scope>
    <source>
        <strain evidence="1">VKM Ac-1958</strain>
    </source>
</reference>
<sequence length="245" mass="26936">MTALRRRWDAADIDDIRAQLVTQQRISRPPHTLTSRWPRTDDGLVDLRGIDAGSMGLDIRYVTLQGLDLSHARGALRTFEAELTDCHLDGVTLTGQPHLGRLFERCSFRNAKLSRASIGPKVIDVDFTGAKATRVRSVPNSVFERCAFDGADLSGAQFDGAKFIDCTFEGAVFSASTTFTRCEFVRTSVMLSPAQVRRCTVDGVMVADQWDGEAEADAALERYAKKYARAVKSGDAAEMALHDES</sequence>
<dbReference type="PANTHER" id="PTHR14136">
    <property type="entry name" value="BTB_POZ DOMAIN-CONTAINING PROTEIN KCTD9"/>
    <property type="match status" value="1"/>
</dbReference>
<reference evidence="1" key="1">
    <citation type="journal article" date="2014" name="Int. J. Syst. Evol. Microbiol.">
        <title>Complete genome sequence of Corynebacterium casei LMG S-19264T (=DSM 44701T), isolated from a smear-ripened cheese.</title>
        <authorList>
            <consortium name="US DOE Joint Genome Institute (JGI-PGF)"/>
            <person name="Walter F."/>
            <person name="Albersmeier A."/>
            <person name="Kalinowski J."/>
            <person name="Ruckert C."/>
        </authorList>
    </citation>
    <scope>NUCLEOTIDE SEQUENCE</scope>
    <source>
        <strain evidence="1">VKM Ac-1958</strain>
    </source>
</reference>
<gene>
    <name evidence="1" type="ORF">GCM10017596_27610</name>
</gene>
<evidence type="ECO:0008006" key="3">
    <source>
        <dbReference type="Google" id="ProtNLM"/>
    </source>
</evidence>
<organism evidence="1 2">
    <name type="scientific">Microbacterium keratanolyticum</name>
    <dbReference type="NCBI Taxonomy" id="67574"/>
    <lineage>
        <taxon>Bacteria</taxon>
        <taxon>Bacillati</taxon>
        <taxon>Actinomycetota</taxon>
        <taxon>Actinomycetes</taxon>
        <taxon>Micrococcales</taxon>
        <taxon>Microbacteriaceae</taxon>
        <taxon>Microbacterium</taxon>
    </lineage>
</organism>
<evidence type="ECO:0000313" key="2">
    <source>
        <dbReference type="Proteomes" id="UP001142325"/>
    </source>
</evidence>